<protein>
    <submittedName>
        <fullName evidence="1">Uncharacterized protein</fullName>
    </submittedName>
</protein>
<dbReference type="Proteomes" id="UP000005239">
    <property type="component" value="Unassembled WGS sequence"/>
</dbReference>
<dbReference type="EnsemblMetazoa" id="PPA41361.1">
    <property type="protein sequence ID" value="PPA41361.1"/>
    <property type="gene ID" value="WBGene00279730"/>
</dbReference>
<dbReference type="AlphaFoldDB" id="A0A2A6CJS9"/>
<gene>
    <name evidence="1" type="primary">WBGene00279730</name>
</gene>
<reference evidence="2" key="1">
    <citation type="journal article" date="2008" name="Nat. Genet.">
        <title>The Pristionchus pacificus genome provides a unique perspective on nematode lifestyle and parasitism.</title>
        <authorList>
            <person name="Dieterich C."/>
            <person name="Clifton S.W."/>
            <person name="Schuster L.N."/>
            <person name="Chinwalla A."/>
            <person name="Delehaunty K."/>
            <person name="Dinkelacker I."/>
            <person name="Fulton L."/>
            <person name="Fulton R."/>
            <person name="Godfrey J."/>
            <person name="Minx P."/>
            <person name="Mitreva M."/>
            <person name="Roeseler W."/>
            <person name="Tian H."/>
            <person name="Witte H."/>
            <person name="Yang S.P."/>
            <person name="Wilson R.K."/>
            <person name="Sommer R.J."/>
        </authorList>
    </citation>
    <scope>NUCLEOTIDE SEQUENCE [LARGE SCALE GENOMIC DNA]</scope>
    <source>
        <strain evidence="2">PS312</strain>
    </source>
</reference>
<organism evidence="1 2">
    <name type="scientific">Pristionchus pacificus</name>
    <name type="common">Parasitic nematode worm</name>
    <dbReference type="NCBI Taxonomy" id="54126"/>
    <lineage>
        <taxon>Eukaryota</taxon>
        <taxon>Metazoa</taxon>
        <taxon>Ecdysozoa</taxon>
        <taxon>Nematoda</taxon>
        <taxon>Chromadorea</taxon>
        <taxon>Rhabditida</taxon>
        <taxon>Rhabditina</taxon>
        <taxon>Diplogasteromorpha</taxon>
        <taxon>Diplogasteroidea</taxon>
        <taxon>Neodiplogasteridae</taxon>
        <taxon>Pristionchus</taxon>
    </lineage>
</organism>
<reference evidence="1" key="2">
    <citation type="submission" date="2022-06" db="UniProtKB">
        <authorList>
            <consortium name="EnsemblMetazoa"/>
        </authorList>
    </citation>
    <scope>IDENTIFICATION</scope>
    <source>
        <strain evidence="1">PS312</strain>
    </source>
</reference>
<proteinExistence type="predicted"/>
<evidence type="ECO:0000313" key="2">
    <source>
        <dbReference type="Proteomes" id="UP000005239"/>
    </source>
</evidence>
<evidence type="ECO:0000313" key="1">
    <source>
        <dbReference type="EnsemblMetazoa" id="PPA41361.1"/>
    </source>
</evidence>
<name>A0A2A6CJS9_PRIPA</name>
<sequence>MFIIVEKIRHQQHCTVRTTHARVYPHFSADTENARLRARPSYGGRNRRGQCRPCRHSRLDLGTFP</sequence>
<accession>A0A2A6CJS9</accession>
<keyword evidence="2" id="KW-1185">Reference proteome</keyword>
<accession>A0A8R1Z5H0</accession>